<dbReference type="GO" id="GO:0005506">
    <property type="term" value="F:iron ion binding"/>
    <property type="evidence" value="ECO:0007669"/>
    <property type="project" value="InterPro"/>
</dbReference>
<proteinExistence type="predicted"/>
<dbReference type="Gene3D" id="1.10.630.10">
    <property type="entry name" value="Cytochrome P450"/>
    <property type="match status" value="1"/>
</dbReference>
<accession>A0A8H6J8K8</accession>
<protein>
    <submittedName>
        <fullName evidence="1">Cytochrome P450</fullName>
    </submittedName>
</protein>
<dbReference type="EMBL" id="WIGM01000926">
    <property type="protein sequence ID" value="KAF6808510.1"/>
    <property type="molecule type" value="Genomic_DNA"/>
</dbReference>
<evidence type="ECO:0000313" key="2">
    <source>
        <dbReference type="Proteomes" id="UP000639643"/>
    </source>
</evidence>
<reference evidence="1" key="1">
    <citation type="journal article" date="2020" name="Phytopathology">
        <title>Genome Sequence Resources of Colletotrichum truncatum, C. plurivorum, C. musicola, and C. sojae: Four Species Pathogenic to Soybean (Glycine max).</title>
        <authorList>
            <person name="Rogerio F."/>
            <person name="Boufleur T.R."/>
            <person name="Ciampi-Guillardi M."/>
            <person name="Sukno S.A."/>
            <person name="Thon M.R."/>
            <person name="Massola Junior N.S."/>
            <person name="Baroncelli R."/>
        </authorList>
    </citation>
    <scope>NUCLEOTIDE SEQUENCE</scope>
    <source>
        <strain evidence="1">LFN0074</strain>
    </source>
</reference>
<dbReference type="GO" id="GO:0016705">
    <property type="term" value="F:oxidoreductase activity, acting on paired donors, with incorporation or reduction of molecular oxygen"/>
    <property type="evidence" value="ECO:0007669"/>
    <property type="project" value="InterPro"/>
</dbReference>
<comment type="caution">
    <text evidence="1">The sequence shown here is derived from an EMBL/GenBank/DDBJ whole genome shotgun (WGS) entry which is preliminary data.</text>
</comment>
<dbReference type="SUPFAM" id="SSF48264">
    <property type="entry name" value="Cytochrome P450"/>
    <property type="match status" value="1"/>
</dbReference>
<dbReference type="GO" id="GO:0004497">
    <property type="term" value="F:monooxygenase activity"/>
    <property type="evidence" value="ECO:0007669"/>
    <property type="project" value="InterPro"/>
</dbReference>
<dbReference type="OrthoDB" id="5148508at2759"/>
<sequence>MCAGSLLANRELYLVYMRLINSFKIEKHDDVDHHPVSGNADPTSLVAMPRPYRARFVPRDTEVLSAALRSSEEKEKA</sequence>
<keyword evidence="2" id="KW-1185">Reference proteome</keyword>
<name>A0A8H6J8K8_9PEZI</name>
<organism evidence="1 2">
    <name type="scientific">Colletotrichum musicola</name>
    <dbReference type="NCBI Taxonomy" id="2175873"/>
    <lineage>
        <taxon>Eukaryota</taxon>
        <taxon>Fungi</taxon>
        <taxon>Dikarya</taxon>
        <taxon>Ascomycota</taxon>
        <taxon>Pezizomycotina</taxon>
        <taxon>Sordariomycetes</taxon>
        <taxon>Hypocreomycetidae</taxon>
        <taxon>Glomerellales</taxon>
        <taxon>Glomerellaceae</taxon>
        <taxon>Colletotrichum</taxon>
        <taxon>Colletotrichum orchidearum species complex</taxon>
    </lineage>
</organism>
<dbReference type="InterPro" id="IPR036396">
    <property type="entry name" value="Cyt_P450_sf"/>
</dbReference>
<gene>
    <name evidence="1" type="ORF">CMUS01_13869</name>
</gene>
<dbReference type="AlphaFoldDB" id="A0A8H6J8K8"/>
<dbReference type="Proteomes" id="UP000639643">
    <property type="component" value="Unassembled WGS sequence"/>
</dbReference>
<evidence type="ECO:0000313" key="1">
    <source>
        <dbReference type="EMBL" id="KAF6808510.1"/>
    </source>
</evidence>
<dbReference type="GO" id="GO:0020037">
    <property type="term" value="F:heme binding"/>
    <property type="evidence" value="ECO:0007669"/>
    <property type="project" value="InterPro"/>
</dbReference>